<comment type="caution">
    <text evidence="3">The sequence shown here is derived from an EMBL/GenBank/DDBJ whole genome shotgun (WGS) entry which is preliminary data.</text>
</comment>
<dbReference type="AlphaFoldDB" id="A0AAD3ZXW6"/>
<name>A0AAD3ZXW6_MICMQ</name>
<evidence type="ECO:0000313" key="3">
    <source>
        <dbReference type="EMBL" id="KAB1881616.1"/>
    </source>
</evidence>
<proteinExistence type="predicted"/>
<gene>
    <name evidence="3" type="ORF">F6W70_17300</name>
</gene>
<sequence>MHIGYAAMLEQIEPTAVIENCVLAEAHGFRGIMATDHFQPWLPRHRNAAHVWTMLGAIGAHTTGDLGPGVTTPGFRTHPAVVAQAAATLATLYPGRAWLGVGSGEALNEHIVGDYWPEPAERIDRMFEAVDLIRKLFTASLAGRDTRHRGEHFRMESTRLWTMPPTAPPVYVATAGPATARRAGRNADGLITTSAEVERLDPLLARFAEGAREAGHDPDALPKVLQLRLSWAPTEEQALANALTEWPIAGLRMRRGDVRSPYDFEQLVRGVTADDMRASMLVSADPDVHRAQIQRYADLGFTRIYLHNVGPDQREFVEVFGRDVLPKVHA</sequence>
<dbReference type="InterPro" id="IPR019945">
    <property type="entry name" value="F420_G6P_DH-rel"/>
</dbReference>
<dbReference type="GO" id="GO:0016705">
    <property type="term" value="F:oxidoreductase activity, acting on paired donors, with incorporation or reduction of molecular oxygen"/>
    <property type="evidence" value="ECO:0007669"/>
    <property type="project" value="InterPro"/>
</dbReference>
<dbReference type="EC" id="1.-.-.-" evidence="3"/>
<dbReference type="RefSeq" id="WP_151487444.1">
    <property type="nucleotide sequence ID" value="NZ_BAAAIN010000005.1"/>
</dbReference>
<dbReference type="SUPFAM" id="SSF51679">
    <property type="entry name" value="Bacterial luciferase-like"/>
    <property type="match status" value="1"/>
</dbReference>
<dbReference type="InterPro" id="IPR011251">
    <property type="entry name" value="Luciferase-like_dom"/>
</dbReference>
<dbReference type="EMBL" id="WAAQ01000003">
    <property type="protein sequence ID" value="KAB1881616.1"/>
    <property type="molecule type" value="Genomic_DNA"/>
</dbReference>
<feature type="domain" description="Luciferase-like" evidence="2">
    <location>
        <begin position="12"/>
        <end position="302"/>
    </location>
</feature>
<accession>A0AAD3ZXW6</accession>
<dbReference type="Gene3D" id="3.20.20.30">
    <property type="entry name" value="Luciferase-like domain"/>
    <property type="match status" value="1"/>
</dbReference>
<dbReference type="Proteomes" id="UP000436027">
    <property type="component" value="Unassembled WGS sequence"/>
</dbReference>
<evidence type="ECO:0000313" key="4">
    <source>
        <dbReference type="Proteomes" id="UP000436027"/>
    </source>
</evidence>
<dbReference type="InterPro" id="IPR050564">
    <property type="entry name" value="F420-G6PD/mer"/>
</dbReference>
<evidence type="ECO:0000256" key="1">
    <source>
        <dbReference type="ARBA" id="ARBA00023002"/>
    </source>
</evidence>
<dbReference type="InterPro" id="IPR036661">
    <property type="entry name" value="Luciferase-like_sf"/>
</dbReference>
<dbReference type="Pfam" id="PF00296">
    <property type="entry name" value="Bac_luciferase"/>
    <property type="match status" value="1"/>
</dbReference>
<evidence type="ECO:0000259" key="2">
    <source>
        <dbReference type="Pfam" id="PF00296"/>
    </source>
</evidence>
<keyword evidence="1 3" id="KW-0560">Oxidoreductase</keyword>
<protein>
    <submittedName>
        <fullName evidence="3">TIGR03557 family F420-dependent LLM class oxidoreductase</fullName>
        <ecNumber evidence="3">1.-.-.-</ecNumber>
    </submittedName>
</protein>
<dbReference type="CDD" id="cd01097">
    <property type="entry name" value="Tetrahydromethanopterin_reductase"/>
    <property type="match status" value="1"/>
</dbReference>
<dbReference type="NCBIfam" id="TIGR03557">
    <property type="entry name" value="F420_G6P_family"/>
    <property type="match status" value="1"/>
</dbReference>
<dbReference type="PANTHER" id="PTHR43244">
    <property type="match status" value="1"/>
</dbReference>
<organism evidence="3 4">
    <name type="scientific">Microbacterium maritypicum</name>
    <name type="common">Microbacterium liquefaciens</name>
    <dbReference type="NCBI Taxonomy" id="33918"/>
    <lineage>
        <taxon>Bacteria</taxon>
        <taxon>Bacillati</taxon>
        <taxon>Actinomycetota</taxon>
        <taxon>Actinomycetes</taxon>
        <taxon>Micrococcales</taxon>
        <taxon>Microbacteriaceae</taxon>
        <taxon>Microbacterium</taxon>
    </lineage>
</organism>
<reference evidence="3 4" key="1">
    <citation type="submission" date="2019-09" db="EMBL/GenBank/DDBJ databases">
        <title>Whole genome sequencing of Microbacterium maritypicum.</title>
        <authorList>
            <person name="Lenchi N."/>
        </authorList>
    </citation>
    <scope>NUCLEOTIDE SEQUENCE [LARGE SCALE GENOMIC DNA]</scope>
    <source>
        <strain evidence="3 4">DSM 12512</strain>
    </source>
</reference>
<dbReference type="PANTHER" id="PTHR43244:SF1">
    <property type="entry name" value="5,10-METHYLENETETRAHYDROMETHANOPTERIN REDUCTASE"/>
    <property type="match status" value="1"/>
</dbReference>